<evidence type="ECO:0000313" key="2">
    <source>
        <dbReference type="EMBL" id="MFC4989525.1"/>
    </source>
</evidence>
<dbReference type="EMBL" id="JBHSJG010000049">
    <property type="protein sequence ID" value="MFC4989525.1"/>
    <property type="molecule type" value="Genomic_DNA"/>
</dbReference>
<dbReference type="RefSeq" id="WP_224827750.1">
    <property type="nucleotide sequence ID" value="NZ_JAIVEF010000002.1"/>
</dbReference>
<proteinExistence type="predicted"/>
<keyword evidence="3" id="KW-1185">Reference proteome</keyword>
<reference evidence="2 3" key="1">
    <citation type="journal article" date="2019" name="Int. J. Syst. Evol. Microbiol.">
        <title>The Global Catalogue of Microorganisms (GCM) 10K type strain sequencing project: providing services to taxonomists for standard genome sequencing and annotation.</title>
        <authorList>
            <consortium name="The Broad Institute Genomics Platform"/>
            <consortium name="The Broad Institute Genome Sequencing Center for Infectious Disease"/>
            <person name="Wu L."/>
            <person name="Ma J."/>
        </authorList>
    </citation>
    <scope>NUCLEOTIDE SEQUENCE [LARGE SCALE GENOMIC DNA]</scope>
    <source>
        <strain evidence="2 3">CGMCC 1.15824</strain>
    </source>
</reference>
<dbReference type="Proteomes" id="UP001595925">
    <property type="component" value="Unassembled WGS sequence"/>
</dbReference>
<gene>
    <name evidence="2" type="ORF">ACFPFO_17525</name>
</gene>
<organism evidence="2 3">
    <name type="scientific">Saliphagus infecundisoli</name>
    <dbReference type="NCBI Taxonomy" id="1849069"/>
    <lineage>
        <taxon>Archaea</taxon>
        <taxon>Methanobacteriati</taxon>
        <taxon>Methanobacteriota</taxon>
        <taxon>Stenosarchaea group</taxon>
        <taxon>Halobacteria</taxon>
        <taxon>Halobacteriales</taxon>
        <taxon>Natrialbaceae</taxon>
        <taxon>Saliphagus</taxon>
    </lineage>
</organism>
<accession>A0ABD5QIH1</accession>
<feature type="region of interest" description="Disordered" evidence="1">
    <location>
        <begin position="1"/>
        <end position="120"/>
    </location>
</feature>
<feature type="compositionally biased region" description="Low complexity" evidence="1">
    <location>
        <begin position="47"/>
        <end position="90"/>
    </location>
</feature>
<protein>
    <submittedName>
        <fullName evidence="2">MSCRAMM family adhesin SdrC</fullName>
    </submittedName>
</protein>
<dbReference type="PROSITE" id="PS51257">
    <property type="entry name" value="PROKAR_LIPOPROTEIN"/>
    <property type="match status" value="1"/>
</dbReference>
<evidence type="ECO:0000313" key="3">
    <source>
        <dbReference type="Proteomes" id="UP001595925"/>
    </source>
</evidence>
<sequence length="278" mass="29934">MDRRAFVSTVGAGTGLVLAGCLSDGDSDPGGSDERDGDSTDSDESTESNGSTESDGSTESTDSNSSTESNDSNGSTDSTDSTDSGDSNETIGWHGSPRINSPEDSGMELREPPSCGESLVPLSGKFEEVEYGRLEYDTGETFELEASPDPVALGEEITATLRWLEGDDNSRFGTGEKFTVERETDDGWESIYRVNSALETWMDMGSIKPESSPPTAWFEWSLTLTREGMAKPTLGETPYAVCELLEPGTYRFVYWSVSSPEGREDTDLGIGSEFTVTE</sequence>
<name>A0ABD5QIH1_9EURY</name>
<evidence type="ECO:0000256" key="1">
    <source>
        <dbReference type="SAM" id="MobiDB-lite"/>
    </source>
</evidence>
<comment type="caution">
    <text evidence="2">The sequence shown here is derived from an EMBL/GenBank/DDBJ whole genome shotgun (WGS) entry which is preliminary data.</text>
</comment>
<dbReference type="AlphaFoldDB" id="A0ABD5QIH1"/>